<organism evidence="1 2">
    <name type="scientific">Caerostris extrusa</name>
    <name type="common">Bark spider</name>
    <name type="synonym">Caerostris bankana</name>
    <dbReference type="NCBI Taxonomy" id="172846"/>
    <lineage>
        <taxon>Eukaryota</taxon>
        <taxon>Metazoa</taxon>
        <taxon>Ecdysozoa</taxon>
        <taxon>Arthropoda</taxon>
        <taxon>Chelicerata</taxon>
        <taxon>Arachnida</taxon>
        <taxon>Araneae</taxon>
        <taxon>Araneomorphae</taxon>
        <taxon>Entelegynae</taxon>
        <taxon>Araneoidea</taxon>
        <taxon>Araneidae</taxon>
        <taxon>Caerostris</taxon>
    </lineage>
</organism>
<dbReference type="Proteomes" id="UP001054945">
    <property type="component" value="Unassembled WGS sequence"/>
</dbReference>
<evidence type="ECO:0000313" key="1">
    <source>
        <dbReference type="EMBL" id="GIX71602.1"/>
    </source>
</evidence>
<comment type="caution">
    <text evidence="1">The sequence shown here is derived from an EMBL/GenBank/DDBJ whole genome shotgun (WGS) entry which is preliminary data.</text>
</comment>
<keyword evidence="2" id="KW-1185">Reference proteome</keyword>
<gene>
    <name evidence="1" type="ORF">CEXT_22681</name>
</gene>
<sequence length="558" mass="65387">MNPNGKTATKYKAWKTKISPEAGSKLMALQIKRFGNCLEYQFDDNYFWVPDIESQIHSTANQTKPCISSKINKCKYKSRNKRRTDETFNVVVIDSPEKATFISLLKTLNMRLAEGSFNFLELEINDPTSVDMELELCKFYYKTIGKLLGRNENCSHTENMKRYLSCIPKMSRQFSDNELKTILYDRIASDKTKICSIGRGSMFDVVALVKVLELFNEKKRYLNIRVTIIDMDENWNNTCLIVLRCLEHFQKSIWKFKFICADLQKSFSDKVNSAICNADIVSMVKSFSGVKIACQEPNVNTRIFQGTNRLVKPGSLMFHLDYSENTIIQAGGGYLGNVEEFTLIYQTILNLFTVNKSVIEEHGKLYKYEFDEEPWITNLNAFCEVWHKIDLAPLQKASIKRFEGKLVVIMVRYVEQRTRYLNLNHECQQFHQTESNSFHQWKNSVKQNKTGWTKRRLQKTPYGRGIDLEKKQSMVSLISKREAACREMKKRLKQFNKVCLKWRKMIFNLYENETLEAKQQIYRQSLRKLMNCVEEKSQLNSEIKDHIIKLYESYQEGN</sequence>
<evidence type="ECO:0000313" key="2">
    <source>
        <dbReference type="Proteomes" id="UP001054945"/>
    </source>
</evidence>
<protein>
    <submittedName>
        <fullName evidence="1">Uncharacterized protein</fullName>
    </submittedName>
</protein>
<dbReference type="EMBL" id="BPLR01019769">
    <property type="protein sequence ID" value="GIX71602.1"/>
    <property type="molecule type" value="Genomic_DNA"/>
</dbReference>
<accession>A0AAV4MGK8</accession>
<proteinExistence type="predicted"/>
<reference evidence="1 2" key="1">
    <citation type="submission" date="2021-06" db="EMBL/GenBank/DDBJ databases">
        <title>Caerostris extrusa draft genome.</title>
        <authorList>
            <person name="Kono N."/>
            <person name="Arakawa K."/>
        </authorList>
    </citation>
    <scope>NUCLEOTIDE SEQUENCE [LARGE SCALE GENOMIC DNA]</scope>
</reference>
<dbReference type="AlphaFoldDB" id="A0AAV4MGK8"/>
<name>A0AAV4MGK8_CAEEX</name>